<evidence type="ECO:0000256" key="2">
    <source>
        <dbReference type="ARBA" id="ARBA00023002"/>
    </source>
</evidence>
<dbReference type="InterPro" id="IPR002347">
    <property type="entry name" value="SDR_fam"/>
</dbReference>
<comment type="caution">
    <text evidence="5">The sequence shown here is derived from an EMBL/GenBank/DDBJ whole genome shotgun (WGS) entry which is preliminary data.</text>
</comment>
<accession>A0ABV5JRB3</accession>
<evidence type="ECO:0000256" key="3">
    <source>
        <dbReference type="SAM" id="MobiDB-lite"/>
    </source>
</evidence>
<dbReference type="RefSeq" id="WP_182631080.1">
    <property type="nucleotide sequence ID" value="NZ_JAALDM010000027.1"/>
</dbReference>
<comment type="similarity">
    <text evidence="1">Belongs to the short-chain dehydrogenases/reductases (SDR) family.</text>
</comment>
<proteinExistence type="inferred from homology"/>
<dbReference type="PANTHER" id="PTHR48107">
    <property type="entry name" value="NADPH-DEPENDENT ALDEHYDE REDUCTASE-LIKE PROTEIN, CHLOROPLASTIC-RELATED"/>
    <property type="match status" value="1"/>
</dbReference>
<dbReference type="Pfam" id="PF13561">
    <property type="entry name" value="adh_short_C2"/>
    <property type="match status" value="1"/>
</dbReference>
<name>A0ABV5JRB3_9ACTN</name>
<dbReference type="InterPro" id="IPR036291">
    <property type="entry name" value="NAD(P)-bd_dom_sf"/>
</dbReference>
<dbReference type="Gene3D" id="3.40.50.720">
    <property type="entry name" value="NAD(P)-binding Rossmann-like Domain"/>
    <property type="match status" value="1"/>
</dbReference>
<dbReference type="PRINTS" id="PR00081">
    <property type="entry name" value="GDHRDH"/>
</dbReference>
<dbReference type="InterPro" id="IPR057326">
    <property type="entry name" value="KR_dom"/>
</dbReference>
<evidence type="ECO:0000256" key="1">
    <source>
        <dbReference type="ARBA" id="ARBA00006484"/>
    </source>
</evidence>
<dbReference type="SUPFAM" id="SSF51735">
    <property type="entry name" value="NAD(P)-binding Rossmann-fold domains"/>
    <property type="match status" value="1"/>
</dbReference>
<evidence type="ECO:0000259" key="4">
    <source>
        <dbReference type="SMART" id="SM00822"/>
    </source>
</evidence>
<protein>
    <submittedName>
        <fullName evidence="5">SDR family oxidoreductase</fullName>
    </submittedName>
</protein>
<feature type="region of interest" description="Disordered" evidence="3">
    <location>
        <begin position="1"/>
        <end position="62"/>
    </location>
</feature>
<gene>
    <name evidence="5" type="ORF">ACFFVD_06425</name>
</gene>
<keyword evidence="2" id="KW-0560">Oxidoreductase</keyword>
<dbReference type="Proteomes" id="UP001589700">
    <property type="component" value="Unassembled WGS sequence"/>
</dbReference>
<sequence length="313" mass="32869">MTTDPHARPAETADSTDSAGRSPLVDPTTKYEVEIPLQTQPFPGLASELKPPADHGEDSWVGHGRLEGRRALITGGDSGIGRAVAIAYAREGADVAIGYLPSEQSDADEVAELVRAAGRTCVLLPGDVGNEETARAIVRDAVAGLGGLDVLVLNAARQTFVANLEDLSSEQWAETMNVNVNAPFWQMQEALPHLQPGASVIFTSSVQAYTPSAGLVDYATSRAAVNIMSKSLAQQLAPRGIRVNAVAPGPFWTALQVSGGKDPEQLPYHGQKNPLKRPGQPVEMAGAYVYLASEESSYTTGNTLSVTGGAPTP</sequence>
<feature type="compositionally biased region" description="Basic and acidic residues" evidence="3">
    <location>
        <begin position="1"/>
        <end position="11"/>
    </location>
</feature>
<reference evidence="5 6" key="1">
    <citation type="submission" date="2024-09" db="EMBL/GenBank/DDBJ databases">
        <authorList>
            <person name="Sun Q."/>
            <person name="Mori K."/>
        </authorList>
    </citation>
    <scope>NUCLEOTIDE SEQUENCE [LARGE SCALE GENOMIC DNA]</scope>
    <source>
        <strain evidence="5 6">CCM 7659</strain>
    </source>
</reference>
<organism evidence="5 6">
    <name type="scientific">Dietzia aerolata</name>
    <dbReference type="NCBI Taxonomy" id="595984"/>
    <lineage>
        <taxon>Bacteria</taxon>
        <taxon>Bacillati</taxon>
        <taxon>Actinomycetota</taxon>
        <taxon>Actinomycetes</taxon>
        <taxon>Mycobacteriales</taxon>
        <taxon>Dietziaceae</taxon>
        <taxon>Dietzia</taxon>
    </lineage>
</organism>
<dbReference type="PANTHER" id="PTHR48107:SF16">
    <property type="entry name" value="NADPH-DEPENDENT ALDEHYDE REDUCTASE 1, CHLOROPLASTIC"/>
    <property type="match status" value="1"/>
</dbReference>
<feature type="compositionally biased region" description="Basic and acidic residues" evidence="3">
    <location>
        <begin position="51"/>
        <end position="62"/>
    </location>
</feature>
<evidence type="ECO:0000313" key="5">
    <source>
        <dbReference type="EMBL" id="MFB9259435.1"/>
    </source>
</evidence>
<dbReference type="EMBL" id="JBHMDY010000004">
    <property type="protein sequence ID" value="MFB9259435.1"/>
    <property type="molecule type" value="Genomic_DNA"/>
</dbReference>
<keyword evidence="6" id="KW-1185">Reference proteome</keyword>
<feature type="domain" description="Ketoreductase" evidence="4">
    <location>
        <begin position="69"/>
        <end position="255"/>
    </location>
</feature>
<evidence type="ECO:0000313" key="6">
    <source>
        <dbReference type="Proteomes" id="UP001589700"/>
    </source>
</evidence>
<dbReference type="SMART" id="SM00822">
    <property type="entry name" value="PKS_KR"/>
    <property type="match status" value="1"/>
</dbReference>